<keyword evidence="1" id="KW-1133">Transmembrane helix</keyword>
<gene>
    <name evidence="2" type="ORF">BS47DRAFT_1347118</name>
</gene>
<evidence type="ECO:0000313" key="3">
    <source>
        <dbReference type="Proteomes" id="UP000886523"/>
    </source>
</evidence>
<feature type="transmembrane region" description="Helical" evidence="1">
    <location>
        <begin position="12"/>
        <end position="28"/>
    </location>
</feature>
<dbReference type="EMBL" id="MU129005">
    <property type="protein sequence ID" value="KAF9511097.1"/>
    <property type="molecule type" value="Genomic_DNA"/>
</dbReference>
<evidence type="ECO:0000256" key="1">
    <source>
        <dbReference type="SAM" id="Phobius"/>
    </source>
</evidence>
<comment type="caution">
    <text evidence="2">The sequence shown here is derived from an EMBL/GenBank/DDBJ whole genome shotgun (WGS) entry which is preliminary data.</text>
</comment>
<protein>
    <submittedName>
        <fullName evidence="2">Uncharacterized protein</fullName>
    </submittedName>
</protein>
<evidence type="ECO:0000313" key="2">
    <source>
        <dbReference type="EMBL" id="KAF9511097.1"/>
    </source>
</evidence>
<organism evidence="2 3">
    <name type="scientific">Hydnum rufescens UP504</name>
    <dbReference type="NCBI Taxonomy" id="1448309"/>
    <lineage>
        <taxon>Eukaryota</taxon>
        <taxon>Fungi</taxon>
        <taxon>Dikarya</taxon>
        <taxon>Basidiomycota</taxon>
        <taxon>Agaricomycotina</taxon>
        <taxon>Agaricomycetes</taxon>
        <taxon>Cantharellales</taxon>
        <taxon>Hydnaceae</taxon>
        <taxon>Hydnum</taxon>
    </lineage>
</organism>
<keyword evidence="1" id="KW-0812">Transmembrane</keyword>
<keyword evidence="3" id="KW-1185">Reference proteome</keyword>
<dbReference type="AlphaFoldDB" id="A0A9P6ASW5"/>
<dbReference type="Proteomes" id="UP000886523">
    <property type="component" value="Unassembled WGS sequence"/>
</dbReference>
<keyword evidence="1" id="KW-0472">Membrane</keyword>
<name>A0A9P6ASW5_9AGAM</name>
<accession>A0A9P6ASW5</accession>
<proteinExistence type="predicted"/>
<sequence length="55" mass="6457">MKVWKRDYSHQYSRSWHLFGLFAISLFPRTLSPLLYMFLNDLLLISGATAYVSSN</sequence>
<reference evidence="2" key="1">
    <citation type="journal article" date="2020" name="Nat. Commun.">
        <title>Large-scale genome sequencing of mycorrhizal fungi provides insights into the early evolution of symbiotic traits.</title>
        <authorList>
            <person name="Miyauchi S."/>
            <person name="Kiss E."/>
            <person name="Kuo A."/>
            <person name="Drula E."/>
            <person name="Kohler A."/>
            <person name="Sanchez-Garcia M."/>
            <person name="Morin E."/>
            <person name="Andreopoulos B."/>
            <person name="Barry K.W."/>
            <person name="Bonito G."/>
            <person name="Buee M."/>
            <person name="Carver A."/>
            <person name="Chen C."/>
            <person name="Cichocki N."/>
            <person name="Clum A."/>
            <person name="Culley D."/>
            <person name="Crous P.W."/>
            <person name="Fauchery L."/>
            <person name="Girlanda M."/>
            <person name="Hayes R.D."/>
            <person name="Keri Z."/>
            <person name="LaButti K."/>
            <person name="Lipzen A."/>
            <person name="Lombard V."/>
            <person name="Magnuson J."/>
            <person name="Maillard F."/>
            <person name="Murat C."/>
            <person name="Nolan M."/>
            <person name="Ohm R.A."/>
            <person name="Pangilinan J."/>
            <person name="Pereira M.F."/>
            <person name="Perotto S."/>
            <person name="Peter M."/>
            <person name="Pfister S."/>
            <person name="Riley R."/>
            <person name="Sitrit Y."/>
            <person name="Stielow J.B."/>
            <person name="Szollosi G."/>
            <person name="Zifcakova L."/>
            <person name="Stursova M."/>
            <person name="Spatafora J.W."/>
            <person name="Tedersoo L."/>
            <person name="Vaario L.M."/>
            <person name="Yamada A."/>
            <person name="Yan M."/>
            <person name="Wang P."/>
            <person name="Xu J."/>
            <person name="Bruns T."/>
            <person name="Baldrian P."/>
            <person name="Vilgalys R."/>
            <person name="Dunand C."/>
            <person name="Henrissat B."/>
            <person name="Grigoriev I.V."/>
            <person name="Hibbett D."/>
            <person name="Nagy L.G."/>
            <person name="Martin F.M."/>
        </authorList>
    </citation>
    <scope>NUCLEOTIDE SEQUENCE</scope>
    <source>
        <strain evidence="2">UP504</strain>
    </source>
</reference>